<dbReference type="GO" id="GO:0003723">
    <property type="term" value="F:RNA binding"/>
    <property type="evidence" value="ECO:0007669"/>
    <property type="project" value="InterPro"/>
</dbReference>
<gene>
    <name evidence="4" type="ORF">HPP92_003661</name>
</gene>
<dbReference type="Pfam" id="PF01535">
    <property type="entry name" value="PPR"/>
    <property type="match status" value="4"/>
</dbReference>
<comment type="caution">
    <text evidence="4">The sequence shown here is derived from an EMBL/GenBank/DDBJ whole genome shotgun (WGS) entry which is preliminary data.</text>
</comment>
<dbReference type="InterPro" id="IPR002885">
    <property type="entry name" value="PPR_rpt"/>
</dbReference>
<dbReference type="OrthoDB" id="1931055at2759"/>
<dbReference type="InterPro" id="IPR046960">
    <property type="entry name" value="PPR_At4g14850-like_plant"/>
</dbReference>
<evidence type="ECO:0000313" key="4">
    <source>
        <dbReference type="EMBL" id="KAG0498970.1"/>
    </source>
</evidence>
<dbReference type="InterPro" id="IPR032867">
    <property type="entry name" value="DYW_dom"/>
</dbReference>
<dbReference type="Proteomes" id="UP000636800">
    <property type="component" value="Chromosome 1"/>
</dbReference>
<dbReference type="Pfam" id="PF13041">
    <property type="entry name" value="PPR_2"/>
    <property type="match status" value="2"/>
</dbReference>
<feature type="repeat" description="PPR" evidence="2">
    <location>
        <begin position="94"/>
        <end position="128"/>
    </location>
</feature>
<organism evidence="4 5">
    <name type="scientific">Vanilla planifolia</name>
    <name type="common">Vanilla</name>
    <dbReference type="NCBI Taxonomy" id="51239"/>
    <lineage>
        <taxon>Eukaryota</taxon>
        <taxon>Viridiplantae</taxon>
        <taxon>Streptophyta</taxon>
        <taxon>Embryophyta</taxon>
        <taxon>Tracheophyta</taxon>
        <taxon>Spermatophyta</taxon>
        <taxon>Magnoliopsida</taxon>
        <taxon>Liliopsida</taxon>
        <taxon>Asparagales</taxon>
        <taxon>Orchidaceae</taxon>
        <taxon>Vanilloideae</taxon>
        <taxon>Vanilleae</taxon>
        <taxon>Vanilla</taxon>
    </lineage>
</organism>
<dbReference type="InterPro" id="IPR011990">
    <property type="entry name" value="TPR-like_helical_dom_sf"/>
</dbReference>
<dbReference type="Pfam" id="PF14432">
    <property type="entry name" value="DYW_deaminase"/>
    <property type="match status" value="1"/>
</dbReference>
<dbReference type="GO" id="GO:0009451">
    <property type="term" value="P:RNA modification"/>
    <property type="evidence" value="ECO:0007669"/>
    <property type="project" value="InterPro"/>
</dbReference>
<dbReference type="SUPFAM" id="SSF48452">
    <property type="entry name" value="TPR-like"/>
    <property type="match status" value="1"/>
</dbReference>
<dbReference type="PROSITE" id="PS51375">
    <property type="entry name" value="PPR"/>
    <property type="match status" value="4"/>
</dbReference>
<evidence type="ECO:0000256" key="1">
    <source>
        <dbReference type="ARBA" id="ARBA00022737"/>
    </source>
</evidence>
<evidence type="ECO:0000313" key="5">
    <source>
        <dbReference type="Proteomes" id="UP000636800"/>
    </source>
</evidence>
<feature type="repeat" description="PPR" evidence="2">
    <location>
        <begin position="298"/>
        <end position="332"/>
    </location>
</feature>
<reference evidence="4 5" key="1">
    <citation type="journal article" date="2020" name="Nat. Food">
        <title>A phased Vanilla planifolia genome enables genetic improvement of flavour and production.</title>
        <authorList>
            <person name="Hasing T."/>
            <person name="Tang H."/>
            <person name="Brym M."/>
            <person name="Khazi F."/>
            <person name="Huang T."/>
            <person name="Chambers A.H."/>
        </authorList>
    </citation>
    <scope>NUCLEOTIDE SEQUENCE [LARGE SCALE GENOMIC DNA]</scope>
    <source>
        <tissue evidence="4">Leaf</tissue>
    </source>
</reference>
<keyword evidence="1" id="KW-0677">Repeat</keyword>
<dbReference type="Pfam" id="PF20431">
    <property type="entry name" value="E_motif"/>
    <property type="match status" value="1"/>
</dbReference>
<dbReference type="GO" id="GO:0008270">
    <property type="term" value="F:zinc ion binding"/>
    <property type="evidence" value="ECO:0007669"/>
    <property type="project" value="InterPro"/>
</dbReference>
<dbReference type="EMBL" id="JADCNL010000001">
    <property type="protein sequence ID" value="KAG0498970.1"/>
    <property type="molecule type" value="Genomic_DNA"/>
</dbReference>
<feature type="repeat" description="PPR" evidence="2">
    <location>
        <begin position="197"/>
        <end position="231"/>
    </location>
</feature>
<protein>
    <recommendedName>
        <fullName evidence="3">DYW domain-containing protein</fullName>
    </recommendedName>
</protein>
<dbReference type="NCBIfam" id="TIGR00756">
    <property type="entry name" value="PPR"/>
    <property type="match status" value="4"/>
</dbReference>
<evidence type="ECO:0000259" key="3">
    <source>
        <dbReference type="Pfam" id="PF14432"/>
    </source>
</evidence>
<sequence>MNATSLISVSLPPAFSPEAAEQAAPCLSSPSLLTLLPKCSSLREFKQFHALSVKSRLHRDPLVVSKLIDALVDNSSPSLLAFAHQLFDEIPHRDVVVFNTLVRGYSRSHDPHRAISLFCQMLEASITPDAYSFPSLLKACSSARALEEGRQTHASAIKLGLGDNAFVLPTLIHMYAQCGDIKAARSIFNLTEDNHRCIISYNSMITACVQSSRPTEALALFRELQTRNIRPTYVTILGVLAACALIGALDLGRWIHEYVKKTTFASHIKVHTALIDMYAKCGSLEDAVCVFEEMRFRDTQAWSAMIMAYAIHGQGIVALSQFDEMLRKSVRPDEITFLGVLYSCSHAGMVDEGLRYFRTMQSDYDIHPGIKHYGCVVDLLARAGKLEEAYNFINGLPIAPTLILWRALLSACGEHGNVDLGMKVFDRIMKLDNSHGGDYVILSNMCAVKGRWDDASQIRHLMNKRGVVKVPGCSSIEVDGTVHEFFAGDGKHPDSMQVHRMVDMVVEQLKAIGYAPDMSKVHHMHLTEQQKEASLRYHGEKLAIAFGLINTSPGTTIRVVKNLRVCSDCHSYAKLVSLLFGRKIILRDLNRFHHFGGGKCSCADYW</sequence>
<dbReference type="PANTHER" id="PTHR47926">
    <property type="entry name" value="PENTATRICOPEPTIDE REPEAT-CONTAINING PROTEIN"/>
    <property type="match status" value="1"/>
</dbReference>
<dbReference type="FunFam" id="1.25.40.10:FF:000184">
    <property type="entry name" value="Pentatricopeptide repeat-containing protein, chloroplastic"/>
    <property type="match status" value="1"/>
</dbReference>
<proteinExistence type="predicted"/>
<dbReference type="AlphaFoldDB" id="A0A835VJ60"/>
<keyword evidence="5" id="KW-1185">Reference proteome</keyword>
<dbReference type="Gene3D" id="1.25.40.10">
    <property type="entry name" value="Tetratricopeptide repeat domain"/>
    <property type="match status" value="4"/>
</dbReference>
<evidence type="ECO:0000256" key="2">
    <source>
        <dbReference type="PROSITE-ProRule" id="PRU00708"/>
    </source>
</evidence>
<dbReference type="InterPro" id="IPR046848">
    <property type="entry name" value="E_motif"/>
</dbReference>
<name>A0A835VJ60_VANPL</name>
<feature type="domain" description="DYW" evidence="3">
    <location>
        <begin position="513"/>
        <end position="606"/>
    </location>
</feature>
<feature type="repeat" description="PPR" evidence="2">
    <location>
        <begin position="267"/>
        <end position="297"/>
    </location>
</feature>
<dbReference type="PANTHER" id="PTHR47926:SF488">
    <property type="entry name" value="DYW DOMAIN-CONTAINING PROTEIN"/>
    <property type="match status" value="1"/>
</dbReference>
<accession>A0A835VJ60</accession>
<dbReference type="FunFam" id="1.25.40.10:FF:000427">
    <property type="entry name" value="Pentatricopeptide repeat-containing protein chloroplastic"/>
    <property type="match status" value="1"/>
</dbReference>